<dbReference type="EMBL" id="JASMWN010000010">
    <property type="protein sequence ID" value="MDU9004914.1"/>
    <property type="molecule type" value="Genomic_DNA"/>
</dbReference>
<accession>A0ABU3VFG6</accession>
<reference evidence="2" key="1">
    <citation type="submission" date="2023-05" db="EMBL/GenBank/DDBJ databases">
        <title>Sedimentitalea sp. nov. JM2-8.</title>
        <authorList>
            <person name="Huang J."/>
        </authorList>
    </citation>
    <scope>NUCLEOTIDE SEQUENCE [LARGE SCALE GENOMIC DNA]</scope>
    <source>
        <strain evidence="2">KHS03</strain>
    </source>
</reference>
<organism evidence="1 2">
    <name type="scientific">Sedimentitalea todarodis</name>
    <dbReference type="NCBI Taxonomy" id="1631240"/>
    <lineage>
        <taxon>Bacteria</taxon>
        <taxon>Pseudomonadati</taxon>
        <taxon>Pseudomonadota</taxon>
        <taxon>Alphaproteobacteria</taxon>
        <taxon>Rhodobacterales</taxon>
        <taxon>Paracoccaceae</taxon>
        <taxon>Sedimentitalea</taxon>
    </lineage>
</organism>
<proteinExistence type="predicted"/>
<name>A0ABU3VFG6_9RHOB</name>
<dbReference type="Proteomes" id="UP001255416">
    <property type="component" value="Unassembled WGS sequence"/>
</dbReference>
<sequence length="274" mass="28683">MFPYDRGVAVSTEALRLSALIAASVDALAQPPVKDVPVGSVTELAKQVAPAIHAFADLTDGFCRDAAAGVAVLPHQNDLEIGMELLSQPPEQVAELGRLIASRPWVGRDRTTYAECLSDLGVPIEAIDYGGPGTIKILILIILVLIIRTRPDLSATLIAVIIVVLRIDDAAQGDGKKCPCYKNGDGDGAGNGGGNGGGGDGQTNCGDIFTVTAIGDDPNPVDSIGKARQNAMALAAFACPRNCPPRLIFIGRLRTVKQADGTFRTTGTYQFRCT</sequence>
<comment type="caution">
    <text evidence="1">The sequence shown here is derived from an EMBL/GenBank/DDBJ whole genome shotgun (WGS) entry which is preliminary data.</text>
</comment>
<protein>
    <submittedName>
        <fullName evidence="1">Uncharacterized protein</fullName>
    </submittedName>
</protein>
<gene>
    <name evidence="1" type="ORF">QO231_13755</name>
</gene>
<keyword evidence="2" id="KW-1185">Reference proteome</keyword>
<evidence type="ECO:0000313" key="2">
    <source>
        <dbReference type="Proteomes" id="UP001255416"/>
    </source>
</evidence>
<dbReference type="RefSeq" id="WP_316777318.1">
    <property type="nucleotide sequence ID" value="NZ_JASMWN010000010.1"/>
</dbReference>
<evidence type="ECO:0000313" key="1">
    <source>
        <dbReference type="EMBL" id="MDU9004914.1"/>
    </source>
</evidence>